<sequence>MICSWVNLFRAVGLDALKPNQKGRKKKLDKHKIDIKAKETEEIIVDTSAEHVKEYYN</sequence>
<comment type="caution">
    <text evidence="1">The sequence shown here is derived from an EMBL/GenBank/DDBJ whole genome shotgun (WGS) entry which is preliminary data.</text>
</comment>
<evidence type="ECO:0000313" key="2">
    <source>
        <dbReference type="Proteomes" id="UP000003648"/>
    </source>
</evidence>
<dbReference type="EMBL" id="AEHQ01000007">
    <property type="protein sequence ID" value="EFO71341.1"/>
    <property type="molecule type" value="Genomic_DNA"/>
</dbReference>
<proteinExistence type="predicted"/>
<evidence type="ECO:0000313" key="1">
    <source>
        <dbReference type="EMBL" id="EFO71341.1"/>
    </source>
</evidence>
<accession>E1NRD4</accession>
<organism evidence="1 2">
    <name type="scientific">Lactobacillus iners LactinV 01V1-a</name>
    <dbReference type="NCBI Taxonomy" id="879297"/>
    <lineage>
        <taxon>Bacteria</taxon>
        <taxon>Bacillati</taxon>
        <taxon>Bacillota</taxon>
        <taxon>Bacilli</taxon>
        <taxon>Lactobacillales</taxon>
        <taxon>Lactobacillaceae</taxon>
        <taxon>Lactobacillus</taxon>
    </lineage>
</organism>
<name>E1NRD4_9LACO</name>
<dbReference type="AlphaFoldDB" id="E1NRD4"/>
<reference evidence="1 2" key="1">
    <citation type="submission" date="2010-09" db="EMBL/GenBank/DDBJ databases">
        <authorList>
            <person name="Durkin A.S."/>
            <person name="Madupu R."/>
            <person name="Torralba M."/>
            <person name="Gillis M."/>
            <person name="Methe B."/>
            <person name="Sutton G."/>
            <person name="Nelson K.E."/>
        </authorList>
    </citation>
    <scope>NUCLEOTIDE SEQUENCE [LARGE SCALE GENOMIC DNA]</scope>
    <source>
        <strain evidence="1 2">LactinV 01V1-a</strain>
    </source>
</reference>
<protein>
    <submittedName>
        <fullName evidence="1">Uncharacterized protein</fullName>
    </submittedName>
</protein>
<dbReference type="Proteomes" id="UP000003648">
    <property type="component" value="Unassembled WGS sequence"/>
</dbReference>
<gene>
    <name evidence="1" type="ORF">HMPREF9211_0181</name>
</gene>